<feature type="transmembrane region" description="Helical" evidence="2">
    <location>
        <begin position="190"/>
        <end position="209"/>
    </location>
</feature>
<evidence type="ECO:0000313" key="4">
    <source>
        <dbReference type="Proteomes" id="UP000298030"/>
    </source>
</evidence>
<accession>A0A4Y7TYD9</accession>
<gene>
    <name evidence="3" type="ORF">FA13DRAFT_1725160</name>
</gene>
<keyword evidence="2" id="KW-0812">Transmembrane</keyword>
<evidence type="ECO:0000313" key="3">
    <source>
        <dbReference type="EMBL" id="TEB39186.1"/>
    </source>
</evidence>
<keyword evidence="2" id="KW-0472">Membrane</keyword>
<name>A0A4Y7TYD9_COPMI</name>
<feature type="transmembrane region" description="Helical" evidence="2">
    <location>
        <begin position="370"/>
        <end position="392"/>
    </location>
</feature>
<proteinExistence type="predicted"/>
<evidence type="ECO:0000256" key="2">
    <source>
        <dbReference type="SAM" id="Phobius"/>
    </source>
</evidence>
<feature type="region of interest" description="Disordered" evidence="1">
    <location>
        <begin position="1"/>
        <end position="29"/>
    </location>
</feature>
<dbReference type="AlphaFoldDB" id="A0A4Y7TYD9"/>
<organism evidence="3 4">
    <name type="scientific">Coprinellus micaceus</name>
    <name type="common">Glistening ink-cap mushroom</name>
    <name type="synonym">Coprinus micaceus</name>
    <dbReference type="NCBI Taxonomy" id="71717"/>
    <lineage>
        <taxon>Eukaryota</taxon>
        <taxon>Fungi</taxon>
        <taxon>Dikarya</taxon>
        <taxon>Basidiomycota</taxon>
        <taxon>Agaricomycotina</taxon>
        <taxon>Agaricomycetes</taxon>
        <taxon>Agaricomycetidae</taxon>
        <taxon>Agaricales</taxon>
        <taxon>Agaricineae</taxon>
        <taxon>Psathyrellaceae</taxon>
        <taxon>Coprinellus</taxon>
    </lineage>
</organism>
<sequence length="485" mass="53960">MSNGVEPDERTPLIPTEDNVGTERNGLGDDPRLISDALTRIISAVSLEALASPLDYGYALTAVLYYRSQKMKEEESGVAPEKSSEGDVKLVERHVDVLWTQFLSQYRTDQEIDTVLWSEHRKDSSSGATLKAAHFLEGPTPYTALLTHPLVEAAVARRWKHGRHYTTSPPSSSLLQRADTLFGTPRNAHLLALASHLAYVSLLAHYLLYPPGRVSTDASTYYQDVHPHTTGLFVFALANALFVPTPYNYLYLTSLAALALPFPGLPQPGDGFFDILLFTFSLHILTLHRPFTSSLLYIHELSSSIPRVGFVHRSLVDGVAPSLFYFFLPFVASIVLLSLSLDGDLFRAAVIPFASLSSVIPAPMETRNTFLAIVLVILLGLFFSIFATTATVPTARTSQSTWDRYGTDLGYWARTVAVSVCSQYDPPYLYPPPFNLLRLVVVFPLHFLLKWSGQPSDLVKRVDQYVWRFTVLPFLLVAHLVSRVL</sequence>
<feature type="transmembrane region" description="Helical" evidence="2">
    <location>
        <begin position="230"/>
        <end position="252"/>
    </location>
</feature>
<dbReference type="Proteomes" id="UP000298030">
    <property type="component" value="Unassembled WGS sequence"/>
</dbReference>
<dbReference type="EMBL" id="QPFP01000002">
    <property type="protein sequence ID" value="TEB39186.1"/>
    <property type="molecule type" value="Genomic_DNA"/>
</dbReference>
<feature type="transmembrane region" description="Helical" evidence="2">
    <location>
        <begin position="465"/>
        <end position="482"/>
    </location>
</feature>
<keyword evidence="2" id="KW-1133">Transmembrane helix</keyword>
<dbReference type="OrthoDB" id="3941538at2759"/>
<comment type="caution">
    <text evidence="3">The sequence shown here is derived from an EMBL/GenBank/DDBJ whole genome shotgun (WGS) entry which is preliminary data.</text>
</comment>
<feature type="transmembrane region" description="Helical" evidence="2">
    <location>
        <begin position="319"/>
        <end position="339"/>
    </location>
</feature>
<feature type="transmembrane region" description="Helical" evidence="2">
    <location>
        <begin position="436"/>
        <end position="453"/>
    </location>
</feature>
<reference evidence="3 4" key="1">
    <citation type="journal article" date="2019" name="Nat. Ecol. Evol.">
        <title>Megaphylogeny resolves global patterns of mushroom evolution.</title>
        <authorList>
            <person name="Varga T."/>
            <person name="Krizsan K."/>
            <person name="Foldi C."/>
            <person name="Dima B."/>
            <person name="Sanchez-Garcia M."/>
            <person name="Sanchez-Ramirez S."/>
            <person name="Szollosi G.J."/>
            <person name="Szarkandi J.G."/>
            <person name="Papp V."/>
            <person name="Albert L."/>
            <person name="Andreopoulos W."/>
            <person name="Angelini C."/>
            <person name="Antonin V."/>
            <person name="Barry K.W."/>
            <person name="Bougher N.L."/>
            <person name="Buchanan P."/>
            <person name="Buyck B."/>
            <person name="Bense V."/>
            <person name="Catcheside P."/>
            <person name="Chovatia M."/>
            <person name="Cooper J."/>
            <person name="Damon W."/>
            <person name="Desjardin D."/>
            <person name="Finy P."/>
            <person name="Geml J."/>
            <person name="Haridas S."/>
            <person name="Hughes K."/>
            <person name="Justo A."/>
            <person name="Karasinski D."/>
            <person name="Kautmanova I."/>
            <person name="Kiss B."/>
            <person name="Kocsube S."/>
            <person name="Kotiranta H."/>
            <person name="LaButti K.M."/>
            <person name="Lechner B.E."/>
            <person name="Liimatainen K."/>
            <person name="Lipzen A."/>
            <person name="Lukacs Z."/>
            <person name="Mihaltcheva S."/>
            <person name="Morgado L.N."/>
            <person name="Niskanen T."/>
            <person name="Noordeloos M.E."/>
            <person name="Ohm R.A."/>
            <person name="Ortiz-Santana B."/>
            <person name="Ovrebo C."/>
            <person name="Racz N."/>
            <person name="Riley R."/>
            <person name="Savchenko A."/>
            <person name="Shiryaev A."/>
            <person name="Soop K."/>
            <person name="Spirin V."/>
            <person name="Szebenyi C."/>
            <person name="Tomsovsky M."/>
            <person name="Tulloss R.E."/>
            <person name="Uehling J."/>
            <person name="Grigoriev I.V."/>
            <person name="Vagvolgyi C."/>
            <person name="Papp T."/>
            <person name="Martin F.M."/>
            <person name="Miettinen O."/>
            <person name="Hibbett D.S."/>
            <person name="Nagy L.G."/>
        </authorList>
    </citation>
    <scope>NUCLEOTIDE SEQUENCE [LARGE SCALE GENOMIC DNA]</scope>
    <source>
        <strain evidence="3 4">FP101781</strain>
    </source>
</reference>
<protein>
    <submittedName>
        <fullName evidence="3">Uncharacterized protein</fullName>
    </submittedName>
</protein>
<evidence type="ECO:0000256" key="1">
    <source>
        <dbReference type="SAM" id="MobiDB-lite"/>
    </source>
</evidence>
<keyword evidence="4" id="KW-1185">Reference proteome</keyword>